<comment type="caution">
    <text evidence="2">The sequence shown here is derived from an EMBL/GenBank/DDBJ whole genome shotgun (WGS) entry which is preliminary data.</text>
</comment>
<accession>A0A9D7SS00</accession>
<sequence>MNSMPQFHKPFIAIVLGLLFLLTWNSVESQALPRKYATLELFTNTPCPVCGSQNPGLFNRLQAYAGQYHLISFYPGKPYSSCIFFQSNISENTTRWQFYTGNIFGTPTVAINGIDFKSSGSVTNTVLDGVTGDQTWLEVKVEETSGTNRNVDITLHDFAGGSLATGKLFAVIVEKEVAYNAPNGETGHHNVFRRFLGPPAGEDVDLSSSNAVKSYTYMVDEAWDPSQVYVIAWLSNPGTKEIYNSGTRFDQTLSATSDMTKKNIDLYPYPNPAKEIVLVQLPEEIVGKVNVKILSPSGEVIKNMVDQKVTSQPLNIPVADMSSGLYYLIIEAKGRSYLGKIVVE</sequence>
<dbReference type="InterPro" id="IPR026444">
    <property type="entry name" value="Secre_tail"/>
</dbReference>
<proteinExistence type="predicted"/>
<evidence type="ECO:0000313" key="2">
    <source>
        <dbReference type="EMBL" id="MBK9981992.1"/>
    </source>
</evidence>
<dbReference type="AlphaFoldDB" id="A0A9D7SS00"/>
<dbReference type="Proteomes" id="UP000808337">
    <property type="component" value="Unassembled WGS sequence"/>
</dbReference>
<dbReference type="NCBIfam" id="TIGR04183">
    <property type="entry name" value="Por_Secre_tail"/>
    <property type="match status" value="1"/>
</dbReference>
<organism evidence="2 3">
    <name type="scientific">Candidatus Opimibacter skivensis</name>
    <dbReference type="NCBI Taxonomy" id="2982028"/>
    <lineage>
        <taxon>Bacteria</taxon>
        <taxon>Pseudomonadati</taxon>
        <taxon>Bacteroidota</taxon>
        <taxon>Saprospiria</taxon>
        <taxon>Saprospirales</taxon>
        <taxon>Saprospiraceae</taxon>
        <taxon>Candidatus Opimibacter</taxon>
    </lineage>
</organism>
<dbReference type="Pfam" id="PF18962">
    <property type="entry name" value="Por_Secre_tail"/>
    <property type="match status" value="1"/>
</dbReference>
<gene>
    <name evidence="2" type="ORF">IPP15_06120</name>
</gene>
<evidence type="ECO:0000259" key="1">
    <source>
        <dbReference type="Pfam" id="PF18962"/>
    </source>
</evidence>
<dbReference type="EMBL" id="JADKGY010000001">
    <property type="protein sequence ID" value="MBK9981992.1"/>
    <property type="molecule type" value="Genomic_DNA"/>
</dbReference>
<dbReference type="InterPro" id="IPR013783">
    <property type="entry name" value="Ig-like_fold"/>
</dbReference>
<name>A0A9D7SS00_9BACT</name>
<protein>
    <submittedName>
        <fullName evidence="2">T9SS type A sorting domain-containing protein</fullName>
    </submittedName>
</protein>
<dbReference type="Gene3D" id="2.60.40.10">
    <property type="entry name" value="Immunoglobulins"/>
    <property type="match status" value="1"/>
</dbReference>
<feature type="domain" description="Secretion system C-terminal sorting" evidence="1">
    <location>
        <begin position="269"/>
        <end position="343"/>
    </location>
</feature>
<evidence type="ECO:0000313" key="3">
    <source>
        <dbReference type="Proteomes" id="UP000808337"/>
    </source>
</evidence>
<reference evidence="2 3" key="1">
    <citation type="submission" date="2020-10" db="EMBL/GenBank/DDBJ databases">
        <title>Connecting structure to function with the recovery of over 1000 high-quality activated sludge metagenome-assembled genomes encoding full-length rRNA genes using long-read sequencing.</title>
        <authorList>
            <person name="Singleton C.M."/>
            <person name="Petriglieri F."/>
            <person name="Kristensen J.M."/>
            <person name="Kirkegaard R.H."/>
            <person name="Michaelsen T.Y."/>
            <person name="Andersen M.H."/>
            <person name="Karst S.M."/>
            <person name="Dueholm M.S."/>
            <person name="Nielsen P.H."/>
            <person name="Albertsen M."/>
        </authorList>
    </citation>
    <scope>NUCLEOTIDE SEQUENCE [LARGE SCALE GENOMIC DNA]</scope>
    <source>
        <strain evidence="2">Ribe_18-Q3-R11-54_MAXAC.273</strain>
    </source>
</reference>